<keyword evidence="4" id="KW-1185">Reference proteome</keyword>
<dbReference type="STRING" id="1337093.MBELCI_2662"/>
<dbReference type="Gene3D" id="3.40.50.1820">
    <property type="entry name" value="alpha/beta hydrolase"/>
    <property type="match status" value="1"/>
</dbReference>
<dbReference type="Proteomes" id="UP000016566">
    <property type="component" value="Unassembled WGS sequence"/>
</dbReference>
<sequence>MFVHGFGCDRSMWRDVAPAFVQTHRIVTYDLTGMGGSDLSAYEPRRYADLQSHADDLLEILEALSLRDVCLVGHSIGASIALLAANRAPERVSRLVMVSPSPAFLDDAEAGYRGGFGREEIEGLVGLLEENQLGWSMQMAPTITGQPVEAPSTETLTQSFCRTDPEIARHFGRVTFFSDRRADYERAACPVLILHCSDDALVPMNVAEWMRDRVPDATLEVLEASGHSPHMTVPDKVVKTIRQHLGTA</sequence>
<comment type="caution">
    <text evidence="3">The sequence shown here is derived from an EMBL/GenBank/DDBJ whole genome shotgun (WGS) entry which is preliminary data.</text>
</comment>
<evidence type="ECO:0000256" key="1">
    <source>
        <dbReference type="ARBA" id="ARBA00008645"/>
    </source>
</evidence>
<dbReference type="PANTHER" id="PTHR43039">
    <property type="entry name" value="ESTERASE-RELATED"/>
    <property type="match status" value="1"/>
</dbReference>
<dbReference type="Pfam" id="PF12697">
    <property type="entry name" value="Abhydrolase_6"/>
    <property type="match status" value="1"/>
</dbReference>
<evidence type="ECO:0000313" key="3">
    <source>
        <dbReference type="EMBL" id="GAD56610.1"/>
    </source>
</evidence>
<reference evidence="3" key="1">
    <citation type="journal article" date="2013" name="Genome Announc.">
        <title>Draft Genome Sequence of Loktanella cinnabarina LL-001T, Isolated from Deep-Sea Floor Sediment.</title>
        <authorList>
            <person name="Nishi S."/>
            <person name="Tsubouchi T."/>
            <person name="Takaki Y."/>
            <person name="Koyanagi R."/>
            <person name="Satoh N."/>
            <person name="Maruyama T."/>
            <person name="Hatada Y."/>
        </authorList>
    </citation>
    <scope>NUCLEOTIDE SEQUENCE [LARGE SCALE GENOMIC DNA]</scope>
    <source>
        <strain evidence="3">LL-001</strain>
    </source>
</reference>
<evidence type="ECO:0000259" key="2">
    <source>
        <dbReference type="Pfam" id="PF12697"/>
    </source>
</evidence>
<dbReference type="SUPFAM" id="SSF53474">
    <property type="entry name" value="alpha/beta-Hydrolases"/>
    <property type="match status" value="1"/>
</dbReference>
<dbReference type="InterPro" id="IPR029058">
    <property type="entry name" value="AB_hydrolase_fold"/>
</dbReference>
<dbReference type="PRINTS" id="PR00111">
    <property type="entry name" value="ABHYDROLASE"/>
</dbReference>
<proteinExistence type="inferred from homology"/>
<protein>
    <recommendedName>
        <fullName evidence="2">AB hydrolase-1 domain-containing protein</fullName>
    </recommendedName>
</protein>
<name>U2Z5A0_9RHOB</name>
<dbReference type="eggNOG" id="COG2267">
    <property type="taxonomic scope" value="Bacteria"/>
</dbReference>
<dbReference type="InterPro" id="IPR000073">
    <property type="entry name" value="AB_hydrolase_1"/>
</dbReference>
<gene>
    <name evidence="3" type="ORF">MBELCI_2662</name>
</gene>
<feature type="domain" description="AB hydrolase-1" evidence="2">
    <location>
        <begin position="2"/>
        <end position="239"/>
    </location>
</feature>
<organism evidence="3 4">
    <name type="scientific">Limimaricola cinnabarinus LL-001</name>
    <dbReference type="NCBI Taxonomy" id="1337093"/>
    <lineage>
        <taxon>Bacteria</taxon>
        <taxon>Pseudomonadati</taxon>
        <taxon>Pseudomonadota</taxon>
        <taxon>Alphaproteobacteria</taxon>
        <taxon>Rhodobacterales</taxon>
        <taxon>Paracoccaceae</taxon>
        <taxon>Limimaricola</taxon>
    </lineage>
</organism>
<comment type="similarity">
    <text evidence="1">Belongs to the AB hydrolase superfamily.</text>
</comment>
<dbReference type="AlphaFoldDB" id="U2Z5A0"/>
<accession>U2Z5A0</accession>
<evidence type="ECO:0000313" key="4">
    <source>
        <dbReference type="Proteomes" id="UP000016566"/>
    </source>
</evidence>
<dbReference type="EMBL" id="BATB01000042">
    <property type="protein sequence ID" value="GAD56610.1"/>
    <property type="molecule type" value="Genomic_DNA"/>
</dbReference>